<reference evidence="1" key="1">
    <citation type="submission" date="2014-12" db="EMBL/GenBank/DDBJ databases">
        <title>Insight into the proteome of Arion vulgaris.</title>
        <authorList>
            <person name="Aradska J."/>
            <person name="Bulat T."/>
            <person name="Smidak R."/>
            <person name="Sarate P."/>
            <person name="Gangsoo J."/>
            <person name="Sialana F."/>
            <person name="Bilban M."/>
            <person name="Lubec G."/>
        </authorList>
    </citation>
    <scope>NUCLEOTIDE SEQUENCE</scope>
    <source>
        <tissue evidence="1">Skin</tissue>
    </source>
</reference>
<protein>
    <submittedName>
        <fullName evidence="1">Uncharacterized protein</fullName>
    </submittedName>
</protein>
<gene>
    <name evidence="1" type="primary">ORF145560</name>
</gene>
<dbReference type="EMBL" id="HACG01038116">
    <property type="protein sequence ID" value="CEK84981.1"/>
    <property type="molecule type" value="Transcribed_RNA"/>
</dbReference>
<evidence type="ECO:0000313" key="1">
    <source>
        <dbReference type="EMBL" id="CEK84981.1"/>
    </source>
</evidence>
<proteinExistence type="predicted"/>
<organism evidence="1">
    <name type="scientific">Arion vulgaris</name>
    <dbReference type="NCBI Taxonomy" id="1028688"/>
    <lineage>
        <taxon>Eukaryota</taxon>
        <taxon>Metazoa</taxon>
        <taxon>Spiralia</taxon>
        <taxon>Lophotrochozoa</taxon>
        <taxon>Mollusca</taxon>
        <taxon>Gastropoda</taxon>
        <taxon>Heterobranchia</taxon>
        <taxon>Euthyneura</taxon>
        <taxon>Panpulmonata</taxon>
        <taxon>Eupulmonata</taxon>
        <taxon>Stylommatophora</taxon>
        <taxon>Helicina</taxon>
        <taxon>Arionoidea</taxon>
        <taxon>Arionidae</taxon>
        <taxon>Arion</taxon>
    </lineage>
</organism>
<dbReference type="AlphaFoldDB" id="A0A0B7AY61"/>
<accession>A0A0B7AY61</accession>
<name>A0A0B7AY61_9EUPU</name>
<sequence>MQNKDYIWNKTNSQPYETEKQKKLKYISTCRFQELCLKNDFSIKKWATNKKYLWTNNNYTSTKHADPCKHITRIK</sequence>